<dbReference type="CDD" id="cd00198">
    <property type="entry name" value="vWFA"/>
    <property type="match status" value="1"/>
</dbReference>
<evidence type="ECO:0008006" key="6">
    <source>
        <dbReference type="Google" id="ProtNLM"/>
    </source>
</evidence>
<accession>A0A0C9WC52</accession>
<dbReference type="Gene3D" id="3.40.50.410">
    <property type="entry name" value="von Willebrand factor, type A domain"/>
    <property type="match status" value="1"/>
</dbReference>
<sequence length="2206" mass="247191">MYPNGRVSPNDNASSYESDTHSSDVDMSEDDTDDLYESVYDDALEGPQDHMVIDPPRAILEQDLVDSIKGMYRLLDLISEQGSGGLVDKIIIAQDSLQSFINTICPGAYASLTKVNFKILDRYIVKPVGIYGGKEEIVRLMLSLGVVDDLLASKLLFQGGDSVARATLRSGLYILRTSPKPGSEEQIFVIYWPEETTWDDMAASSVRRNRVTFIRYLTKMCDQVIALISPEHAKSIVWSERDSDDELPEKDQDESDRMFTFEVAKTNEQEESVSVRQGFKYTTEVIDIPERHPECKVDPDYFKPRLLGGETTQGILTVRYRPSRRIAEVYNSQRFNELQLETLVKNDALVISETLNLEALQILVRLGLDKRYPRECEAWRQEVLEVRQRSRAQADDEKKTMKEKLQETEPLLTGLLMDEVIENIVKIFPILDDALAQAPTPLDGGMDLQGVISLHPRIGEQLREELRRADLKRVPDSEFKRLKGQFCFIGFLSRKFGQIDETRWVTLIDSILHENREQMKVTLVGIVRSAPPNDRSRSWSLTTSWEDRYVDKLIREADEELIRTSDVAFVSGLKDLTACMPILEEVAKAIKESLKTHFELVATRLSKKLTHVALRIQEDDYSKQIEREVTARNEVILHDLGHALIRKINALSKSAPISHTLRIESVEQRKGLSYWSSTSYELTGSRESMEDPMLLFTVHLMQLTAQDQHDLQLVPTTIPTPRLKPSHSFRLPLDFSIGHAQLLEGERLLLVVIDRTGNLLIFLDNLAAMENAIDRGRAKILHRDKIGQEFMLAFDESKRMLAVVASEKLHLHVFVYDDTRGFQASGSAINMTSWYNEGVTIVHACFISGSEELLLVDSQALARIYSLTTMQFRPATLNLPEIPVAIHSSPDGSCFLAFFSDSHDPKVVAFHWSTFGSTEGIALAIPGFSPGDPLSLTSIVSRASIHLVKLDISAHACQSVALDITRKVTEFMFKEKGVRGHSAGGSNFTAHNCLLDCHVEVWTRFPVLPAVQRSTISSSSSRLTRRLLFVTDRDHRLVPAHFSGLIETFERTTKKPTGDLLRSLTVTAVSFGVFADEFKTNRQWTVSKFKAGEWIVDFLCLIPIHIAVAKENRFMPLKDGVYSPEMEKSLLGADVNRIVDSISFGWYESLFQSYMADKPVRVVSSMGEQSVGKSFALNHLVDTSFAGSAMRTTEGVWMSVTPTDDALIVALDFEGVHSIERSAQEDTLLVLFNTAISNLVLFRNNFALSRDITGLFQSFQSSSTVLDPAANPSLFQSTLVIIIKDVVDSDKNEIAREFSLKFQRIVQDEQEANFISRLHAGKLNIIPWPVIESKEFYRLFPALKRRLDQQVLTHRAAGEFLHLMKTLMAKLKANDWGALSQTMASHRAQLLLNLLPNALTYGLQEVDPDIEPLKNLDTDSPVEMPDTDAHFFIPSTDPITSQAESRERALNILREGWDRYRGRHLTLDEEWTEGLGQFLENLVSSRIEHVREWMSSNLSRFQAGNASIVELRRTLESAIVDLKSGVQLCKMKCASCHLSCIQSRLHDGHHDCQTNHICAHTCDFCKELQEESKQCSVTAGHPGKHVCLVNAHLCGKPCKLLGKSGCLEECTKVVDHTDADHECSATVHACGQPCDLSLVPLPDGSMYTCTGNCGVPSNVEHDRHQCDARMCAISCQLCRRLCSNRDHLHGLEEGAVHLCGQEHSCSQLCTAPGICEIDMAPQSIEATFTGRHETFQYTRYSQVAKRLKCVKLIPPTDTAHVGAHNHSSDDTTFHFCKVRCASCGYFCTLPLGHSQQEHDTRHGSMAQARWSIDGPDDEGLEVDGRRFSTNDEGAPMLCNLVCQALGRHVHVDYCRAEDSTACTGNEDIQHTTRRMQPNPDRQKDFLTHSLYWKRSGFKDPYSREEQTAFAKCDAMCSGPEHTAAAGNIAQPSYCTLPLFHPPMNPNTPPEGLGYVSNDGHHFSCRNPVVMQQAFHVMFLIDRSGSMTYRDRQPLPSTPVYAKICARSNNRLGAVYSSLYSFWTARATASAHSHASRRDSYSVIMHDDKQAIVCVNDFTSSPDQLLDMVLPYIACGGNDFDGVIRCAQATMEQNWSTERTPVIIFLSDGIWTITDQIMQDLCRSATRLGKPLSFHSVSFGPDADSSTLRRMTQIALDAQNNAPRDPLAPAAASVLSTFSQALDTVQLAETFLGIAESLRKPRGSLMH</sequence>
<dbReference type="Proteomes" id="UP000053820">
    <property type="component" value="Unassembled WGS sequence"/>
</dbReference>
<keyword evidence="5" id="KW-1185">Reference proteome</keyword>
<evidence type="ECO:0000313" key="5">
    <source>
        <dbReference type="Proteomes" id="UP000053820"/>
    </source>
</evidence>
<feature type="domain" description="VWFA" evidence="3">
    <location>
        <begin position="1976"/>
        <end position="2108"/>
    </location>
</feature>
<dbReference type="InterPro" id="IPR036465">
    <property type="entry name" value="vWFA_dom_sf"/>
</dbReference>
<dbReference type="Pfam" id="PF13519">
    <property type="entry name" value="VWA_2"/>
    <property type="match status" value="1"/>
</dbReference>
<dbReference type="InterPro" id="IPR015894">
    <property type="entry name" value="Guanylate-bd_N"/>
</dbReference>
<organism evidence="4 5">
    <name type="scientific">Hydnomerulius pinastri MD-312</name>
    <dbReference type="NCBI Taxonomy" id="994086"/>
    <lineage>
        <taxon>Eukaryota</taxon>
        <taxon>Fungi</taxon>
        <taxon>Dikarya</taxon>
        <taxon>Basidiomycota</taxon>
        <taxon>Agaricomycotina</taxon>
        <taxon>Agaricomycetes</taxon>
        <taxon>Agaricomycetidae</taxon>
        <taxon>Boletales</taxon>
        <taxon>Boletales incertae sedis</taxon>
        <taxon>Leucogyrophana</taxon>
    </lineage>
</organism>
<dbReference type="Pfam" id="PF02263">
    <property type="entry name" value="GBP"/>
    <property type="match status" value="1"/>
</dbReference>
<evidence type="ECO:0000259" key="3">
    <source>
        <dbReference type="Pfam" id="PF13519"/>
    </source>
</evidence>
<dbReference type="SUPFAM" id="SSF52540">
    <property type="entry name" value="P-loop containing nucleoside triphosphate hydrolases"/>
    <property type="match status" value="1"/>
</dbReference>
<reference evidence="4 5" key="1">
    <citation type="submission" date="2014-04" db="EMBL/GenBank/DDBJ databases">
        <title>Evolutionary Origins and Diversification of the Mycorrhizal Mutualists.</title>
        <authorList>
            <consortium name="DOE Joint Genome Institute"/>
            <consortium name="Mycorrhizal Genomics Consortium"/>
            <person name="Kohler A."/>
            <person name="Kuo A."/>
            <person name="Nagy L.G."/>
            <person name="Floudas D."/>
            <person name="Copeland A."/>
            <person name="Barry K.W."/>
            <person name="Cichocki N."/>
            <person name="Veneault-Fourrey C."/>
            <person name="LaButti K."/>
            <person name="Lindquist E.A."/>
            <person name="Lipzen A."/>
            <person name="Lundell T."/>
            <person name="Morin E."/>
            <person name="Murat C."/>
            <person name="Riley R."/>
            <person name="Ohm R."/>
            <person name="Sun H."/>
            <person name="Tunlid A."/>
            <person name="Henrissat B."/>
            <person name="Grigoriev I.V."/>
            <person name="Hibbett D.S."/>
            <person name="Martin F."/>
        </authorList>
    </citation>
    <scope>NUCLEOTIDE SEQUENCE [LARGE SCALE GENOMIC DNA]</scope>
    <source>
        <strain evidence="4 5">MD-312</strain>
    </source>
</reference>
<dbReference type="EMBL" id="KN839860">
    <property type="protein sequence ID" value="KIJ61776.1"/>
    <property type="molecule type" value="Genomic_DNA"/>
</dbReference>
<proteinExistence type="predicted"/>
<dbReference type="GO" id="GO:0005525">
    <property type="term" value="F:GTP binding"/>
    <property type="evidence" value="ECO:0007669"/>
    <property type="project" value="InterPro"/>
</dbReference>
<dbReference type="HOGENOM" id="CLU_000401_0_0_1"/>
<dbReference type="Gene3D" id="3.40.50.300">
    <property type="entry name" value="P-loop containing nucleotide triphosphate hydrolases"/>
    <property type="match status" value="1"/>
</dbReference>
<dbReference type="PANTHER" id="PTHR22796:SF1">
    <property type="entry name" value="VWFA DOMAIN-CONTAINING PROTEIN"/>
    <property type="match status" value="1"/>
</dbReference>
<feature type="domain" description="Guanylate-binding protein N-terminal" evidence="2">
    <location>
        <begin position="1155"/>
        <end position="1230"/>
    </location>
</feature>
<dbReference type="InterPro" id="IPR027417">
    <property type="entry name" value="P-loop_NTPase"/>
</dbReference>
<dbReference type="SUPFAM" id="SSF53300">
    <property type="entry name" value="vWA-like"/>
    <property type="match status" value="1"/>
</dbReference>
<evidence type="ECO:0000259" key="2">
    <source>
        <dbReference type="Pfam" id="PF02263"/>
    </source>
</evidence>
<dbReference type="PANTHER" id="PTHR22796">
    <property type="entry name" value="URG4-RELATED"/>
    <property type="match status" value="1"/>
</dbReference>
<name>A0A0C9WC52_9AGAM</name>
<feature type="compositionally biased region" description="Polar residues" evidence="1">
    <location>
        <begin position="7"/>
        <end position="17"/>
    </location>
</feature>
<dbReference type="GO" id="GO:0003924">
    <property type="term" value="F:GTPase activity"/>
    <property type="evidence" value="ECO:0007669"/>
    <property type="project" value="InterPro"/>
</dbReference>
<dbReference type="OrthoDB" id="2343366at2759"/>
<gene>
    <name evidence="4" type="ORF">HYDPIDRAFT_115606</name>
</gene>
<dbReference type="InterPro" id="IPR002035">
    <property type="entry name" value="VWF_A"/>
</dbReference>
<evidence type="ECO:0000313" key="4">
    <source>
        <dbReference type="EMBL" id="KIJ61776.1"/>
    </source>
</evidence>
<protein>
    <recommendedName>
        <fullName evidence="6">VWFA domain-containing protein</fullName>
    </recommendedName>
</protein>
<dbReference type="SUPFAM" id="SSF69322">
    <property type="entry name" value="Tricorn protease domain 2"/>
    <property type="match status" value="1"/>
</dbReference>
<evidence type="ECO:0000256" key="1">
    <source>
        <dbReference type="SAM" id="MobiDB-lite"/>
    </source>
</evidence>
<feature type="region of interest" description="Disordered" evidence="1">
    <location>
        <begin position="1"/>
        <end position="31"/>
    </location>
</feature>